<evidence type="ECO:0000313" key="9">
    <source>
        <dbReference type="Proteomes" id="UP000187455"/>
    </source>
</evidence>
<dbReference type="GO" id="GO:0012505">
    <property type="term" value="C:endomembrane system"/>
    <property type="evidence" value="ECO:0007669"/>
    <property type="project" value="TreeGrafter"/>
</dbReference>
<keyword evidence="9" id="KW-1185">Reference proteome</keyword>
<accession>A0A1R0H2T3</accession>
<evidence type="ECO:0000256" key="3">
    <source>
        <dbReference type="ARBA" id="ARBA00022692"/>
    </source>
</evidence>
<feature type="compositionally biased region" description="Polar residues" evidence="6">
    <location>
        <begin position="530"/>
        <end position="539"/>
    </location>
</feature>
<name>A0A1R0H2T3_9FUNG</name>
<dbReference type="PANTHER" id="PTHR21347">
    <property type="entry name" value="CLEFT LIP AND PALATE ASSOCIATED TRANSMEMBRANE PROTEIN-RELATED"/>
    <property type="match status" value="1"/>
</dbReference>
<evidence type="ECO:0000313" key="8">
    <source>
        <dbReference type="EMBL" id="OLY83427.1"/>
    </source>
</evidence>
<sequence>MGVISKLITLATLAFGTWMLTSVLSMIISLYFPNIHVPYIYPIKEGIRKLPKHELAWPVDYEYIVSSYLSPIFRITSYDFFDSAQLVYRSPNLIAGKGNHINFANNLDNTKSKKDFIGETVDFYLPQSFLKNNGSLLYLHTFVHSKAAMLSIPGESGDVIVTDLSDPLLVANVVEMVKYQPISVDARVQLLKKEVKPELNLDENAQSTEKDVYIPHLKTKVDLEIVLERHEFPKNRFPSDIVQFIRLARRDNSQNPGKPLKYLPLFWENPLATREDHYTPIRSTQNSTQEDDSELGIRLNFNLKFRVVQLGWFRLSVKLLQAISILSVPGSPIHLPKAEISNIKQMIYDSNSNILLMTFIASILHMVFEFLAYKEDISFYTTKSSKSSVQSASLDDSKSKPASVTEEEESKTKTELATEEEAESGQFDSISRSASLMRAFGTFIGCLYLWDQRDSASFLVVFGSIVGTCVEVWKLFKIFNIYPFSVSPTPTNNKSSTPKVSEKTDLNKKTDLDKKIDLDKETNSSRKRINSSNDKGPQTQEDKPSKKTISKEVEIRNKVDRQTGQVMMYLGIPLTIIYGIYSLIFGKHTGYVSYFVHIALSSVYLLEFIQMFPQLLINYYLQSVESLPLTAFCYRFLTTFIDDLFAMVVPMPLLTRIGTFRDDIVFFILCYQWWKYPRRSKKQKTL</sequence>
<dbReference type="InterPro" id="IPR008429">
    <property type="entry name" value="CLPTM1"/>
</dbReference>
<proteinExistence type="inferred from homology"/>
<dbReference type="OrthoDB" id="378564at2759"/>
<evidence type="ECO:0000256" key="2">
    <source>
        <dbReference type="ARBA" id="ARBA00009310"/>
    </source>
</evidence>
<dbReference type="PANTHER" id="PTHR21347:SF0">
    <property type="entry name" value="LIPID SCRAMBLASE CLPTM1L"/>
    <property type="match status" value="1"/>
</dbReference>
<evidence type="ECO:0000256" key="4">
    <source>
        <dbReference type="ARBA" id="ARBA00022989"/>
    </source>
</evidence>
<evidence type="ECO:0000256" key="1">
    <source>
        <dbReference type="ARBA" id="ARBA00004141"/>
    </source>
</evidence>
<evidence type="ECO:0000256" key="6">
    <source>
        <dbReference type="SAM" id="MobiDB-lite"/>
    </source>
</evidence>
<reference evidence="8 9" key="1">
    <citation type="journal article" date="2016" name="Mol. Biol. Evol.">
        <title>Genome-Wide Survey of Gut Fungi (Harpellales) Reveals the First Horizontally Transferred Ubiquitin Gene from a Mosquito Host.</title>
        <authorList>
            <person name="Wang Y."/>
            <person name="White M.M."/>
            <person name="Kvist S."/>
            <person name="Moncalvo J.M."/>
        </authorList>
    </citation>
    <scope>NUCLEOTIDE SEQUENCE [LARGE SCALE GENOMIC DNA]</scope>
    <source>
        <strain evidence="8 9">ALG-7-W6</strain>
    </source>
</reference>
<dbReference type="STRING" id="133383.A0A1R0H2T3"/>
<evidence type="ECO:0000256" key="7">
    <source>
        <dbReference type="SAM" id="Phobius"/>
    </source>
</evidence>
<keyword evidence="3 7" id="KW-0812">Transmembrane</keyword>
<feature type="region of interest" description="Disordered" evidence="6">
    <location>
        <begin position="391"/>
        <end position="426"/>
    </location>
</feature>
<keyword evidence="4 7" id="KW-1133">Transmembrane helix</keyword>
<dbReference type="Proteomes" id="UP000187455">
    <property type="component" value="Unassembled WGS sequence"/>
</dbReference>
<feature type="transmembrane region" description="Helical" evidence="7">
    <location>
        <begin position="7"/>
        <end position="32"/>
    </location>
</feature>
<gene>
    <name evidence="8" type="ORF">AYI68_g2430</name>
</gene>
<evidence type="ECO:0000256" key="5">
    <source>
        <dbReference type="ARBA" id="ARBA00023136"/>
    </source>
</evidence>
<dbReference type="Pfam" id="PF05602">
    <property type="entry name" value="CLPTM1"/>
    <property type="match status" value="2"/>
</dbReference>
<feature type="transmembrane region" description="Helical" evidence="7">
    <location>
        <begin position="591"/>
        <end position="609"/>
    </location>
</feature>
<feature type="region of interest" description="Disordered" evidence="6">
    <location>
        <begin position="520"/>
        <end position="550"/>
    </location>
</feature>
<protein>
    <submittedName>
        <fullName evidence="8">Cleft lip and palate transmembrane protein 1-like protein</fullName>
    </submittedName>
</protein>
<comment type="similarity">
    <text evidence="2">Belongs to the CLPTM1 family.</text>
</comment>
<comment type="caution">
    <text evidence="8">The sequence shown here is derived from an EMBL/GenBank/DDBJ whole genome shotgun (WGS) entry which is preliminary data.</text>
</comment>
<dbReference type="GO" id="GO:0016020">
    <property type="term" value="C:membrane"/>
    <property type="evidence" value="ECO:0007669"/>
    <property type="project" value="UniProtKB-SubCell"/>
</dbReference>
<comment type="subcellular location">
    <subcellularLocation>
        <location evidence="1">Membrane</location>
        <topology evidence="1">Multi-pass membrane protein</topology>
    </subcellularLocation>
</comment>
<dbReference type="EMBL" id="LSSL01000910">
    <property type="protein sequence ID" value="OLY83427.1"/>
    <property type="molecule type" value="Genomic_DNA"/>
</dbReference>
<organism evidence="8 9">
    <name type="scientific">Smittium mucronatum</name>
    <dbReference type="NCBI Taxonomy" id="133383"/>
    <lineage>
        <taxon>Eukaryota</taxon>
        <taxon>Fungi</taxon>
        <taxon>Fungi incertae sedis</taxon>
        <taxon>Zoopagomycota</taxon>
        <taxon>Kickxellomycotina</taxon>
        <taxon>Harpellomycetes</taxon>
        <taxon>Harpellales</taxon>
        <taxon>Legeriomycetaceae</taxon>
        <taxon>Smittium</taxon>
    </lineage>
</organism>
<feature type="transmembrane region" description="Helical" evidence="7">
    <location>
        <begin position="566"/>
        <end position="585"/>
    </location>
</feature>
<feature type="compositionally biased region" description="Basic and acidic residues" evidence="6">
    <location>
        <begin position="540"/>
        <end position="550"/>
    </location>
</feature>
<keyword evidence="5 7" id="KW-0472">Membrane</keyword>
<dbReference type="AlphaFoldDB" id="A0A1R0H2T3"/>